<evidence type="ECO:0000259" key="1">
    <source>
        <dbReference type="Pfam" id="PF01909"/>
    </source>
</evidence>
<organism evidence="2 3">
    <name type="scientific">Tenacibaculum jejuense</name>
    <dbReference type="NCBI Taxonomy" id="584609"/>
    <lineage>
        <taxon>Bacteria</taxon>
        <taxon>Pseudomonadati</taxon>
        <taxon>Bacteroidota</taxon>
        <taxon>Flavobacteriia</taxon>
        <taxon>Flavobacteriales</taxon>
        <taxon>Flavobacteriaceae</taxon>
        <taxon>Tenacibaculum</taxon>
    </lineage>
</organism>
<feature type="domain" description="Polymerase nucleotidyl transferase" evidence="1">
    <location>
        <begin position="6"/>
        <end position="65"/>
    </location>
</feature>
<dbReference type="OrthoDB" id="1397801at2"/>
<dbReference type="CDD" id="cd05403">
    <property type="entry name" value="NT_KNTase_like"/>
    <property type="match status" value="1"/>
</dbReference>
<sequence length="527" mass="63041">MKIEKEKIDSFVREYYPKPYAVLISGSYVDGNNNEFSDIDVLIFTTKRKKLFSEMISYNKLKIQSIIIPVQILQELLWVDYITCKGAYINMISKGYILKDTKLFLKNFKTHCIDLQQNGGRKLSHEEVFKLRVKITSLLDDVKGNNNFEELFLTIWDLIDSLTILKLKFNGNWCGNDKHRMRQIKKLDETLYHNINKAINSFYIEKDKTHLIQLVENEIKYFGGLLPYYNYSNVTYSKVSANYLVIQISLKDKSEKDAIIHCIEKIRKVLEKIKEYKILNYYYFISSSIGFNDENQNIYFVIDTEQNFINDYLVDRLKFLLEKENKLKIIFPFRFDPRYRFSSDSIYIKTAPIFYKTSQLLIDKPHFALDQNFQLVFAISFFKETQKKWFSKDTKFKSFLNYLFNYWFPSSYDDGVSSSTKELLYKREKTLSEFNSLFSKQETSLKEILIHNEFTYYDITKDLENIENIDEIPLFKTHLITFDLPEHELKKWTLYKEILYRVLSIILIDDYFISYIPFVMLKLKENE</sequence>
<dbReference type="InterPro" id="IPR043519">
    <property type="entry name" value="NT_sf"/>
</dbReference>
<dbReference type="RefSeq" id="WP_095074575.1">
    <property type="nucleotide sequence ID" value="NZ_LT899436.1"/>
</dbReference>
<evidence type="ECO:0000313" key="2">
    <source>
        <dbReference type="EMBL" id="SNR17425.1"/>
    </source>
</evidence>
<dbReference type="KEGG" id="tje:TJEJU_3790"/>
<evidence type="ECO:0000313" key="3">
    <source>
        <dbReference type="Proteomes" id="UP000215214"/>
    </source>
</evidence>
<protein>
    <submittedName>
        <fullName evidence="2">Putative Nucleotidyltransferase domain protein</fullName>
    </submittedName>
</protein>
<gene>
    <name evidence="2" type="ORF">TJEJU_3790</name>
</gene>
<dbReference type="SUPFAM" id="SSF81301">
    <property type="entry name" value="Nucleotidyltransferase"/>
    <property type="match status" value="1"/>
</dbReference>
<accession>A0A238UEE4</accession>
<dbReference type="GO" id="GO:0016779">
    <property type="term" value="F:nucleotidyltransferase activity"/>
    <property type="evidence" value="ECO:0007669"/>
    <property type="project" value="InterPro"/>
</dbReference>
<dbReference type="Gene3D" id="3.30.460.10">
    <property type="entry name" value="Beta Polymerase, domain 2"/>
    <property type="match status" value="1"/>
</dbReference>
<dbReference type="Pfam" id="PF01909">
    <property type="entry name" value="NTP_transf_2"/>
    <property type="match status" value="1"/>
</dbReference>
<dbReference type="AlphaFoldDB" id="A0A238UEE4"/>
<keyword evidence="3" id="KW-1185">Reference proteome</keyword>
<keyword evidence="2" id="KW-0808">Transferase</keyword>
<dbReference type="Proteomes" id="UP000215214">
    <property type="component" value="Chromosome TJEJU"/>
</dbReference>
<dbReference type="EMBL" id="LT899436">
    <property type="protein sequence ID" value="SNR17425.1"/>
    <property type="molecule type" value="Genomic_DNA"/>
</dbReference>
<proteinExistence type="predicted"/>
<name>A0A238UEE4_9FLAO</name>
<reference evidence="2 3" key="1">
    <citation type="submission" date="2017-07" db="EMBL/GenBank/DDBJ databases">
        <authorList>
            <person name="Sun Z.S."/>
            <person name="Albrecht U."/>
            <person name="Echele G."/>
            <person name="Lee C.C."/>
        </authorList>
    </citation>
    <scope>NUCLEOTIDE SEQUENCE [LARGE SCALE GENOMIC DNA]</scope>
    <source>
        <strain evidence="3">type strain: KCTC 22618</strain>
    </source>
</reference>
<dbReference type="InterPro" id="IPR002934">
    <property type="entry name" value="Polymerase_NTP_transf_dom"/>
</dbReference>